<dbReference type="InterPro" id="IPR003018">
    <property type="entry name" value="GAF"/>
</dbReference>
<keyword evidence="1" id="KW-0547">Nucleotide-binding</keyword>
<dbReference type="PROSITE" id="PS00676">
    <property type="entry name" value="SIGMA54_INTERACT_2"/>
    <property type="match status" value="1"/>
</dbReference>
<reference evidence="8" key="1">
    <citation type="submission" date="2020-01" db="EMBL/GenBank/DDBJ databases">
        <title>'Steroidobacter agaridevorans' sp. nov., agar-degrading bacteria isolated from rhizosphere soils.</title>
        <authorList>
            <person name="Ikenaga M."/>
            <person name="Kataoka M."/>
            <person name="Murouchi A."/>
            <person name="Katsuragi S."/>
            <person name="Sakai M."/>
        </authorList>
    </citation>
    <scope>NUCLEOTIDE SEQUENCE [LARGE SCALE GENOMIC DNA]</scope>
    <source>
        <strain evidence="8">YU21-B</strain>
    </source>
</reference>
<feature type="domain" description="Sigma-54 factor interaction" evidence="6">
    <location>
        <begin position="353"/>
        <end position="580"/>
    </location>
</feature>
<keyword evidence="4" id="KW-0238">DNA-binding</keyword>
<dbReference type="FunFam" id="3.40.50.300:FF:000006">
    <property type="entry name" value="DNA-binding transcriptional regulator NtrC"/>
    <property type="match status" value="1"/>
</dbReference>
<sequence length="661" mass="72791">MDATAVHAGNVLEFVREPQSGQTRSHAVGPPLTLHPAIAGSWRRCAIDYSIDPGRRTYAPTVIDAAVLAERLVQHADLLQIAAAEIDWLYEHIAGSGYALVLTDASGIVLYEKTDSTLVDVFRSAGLLVGADWSEREEGTNGIGTCIAENRPVIVYREEHFRACHIGLSCSGAPIRDASGNLLAVLDASTLNARDTRASLAHTMALVSLSAQLIEKCLFLQQFQGETVFRFHARPEFVNLQHSGAIAVARDGRVVAVDETALWLLRAKNRETLVGRSIDEIFQVNPSDLIEPMSRTQLSLRPVRDVLFGRHFFLSLDQDATTTRAINVPPPSREILQLSGAVPRKATLSLEDLAGDDPQMARNIRSARRIASSRVPVMIQGPTGAGKEMFARALHAASDRAARSFVALNCAAIPETLIESELFGYAAGAFTGARKGGMKGKILQSSGGTLFLDEIGDMQLSLQTRLLRVLEEQEVMPLGTETPIKVDLRVMCASHQNLRAMIARGAFREDLYYRLNGITIELPPLAQRTDKERLIREFLASESCDGRPVAIEIDAFQRLLDYSWPGNVRELRNVIRTILAICDSDVIRMVDLPSEVRLCQSRCDDGGDATPSIEREELIQCIRECEGNMSRAAERLGVSRNTLYRRCKRLDIPLQHSRGII</sequence>
<name>A0A829YHC7_9GAMM</name>
<evidence type="ECO:0000256" key="1">
    <source>
        <dbReference type="ARBA" id="ARBA00022741"/>
    </source>
</evidence>
<dbReference type="InterPro" id="IPR027417">
    <property type="entry name" value="P-loop_NTPase"/>
</dbReference>
<dbReference type="InterPro" id="IPR058031">
    <property type="entry name" value="AAA_lid_NorR"/>
</dbReference>
<dbReference type="InterPro" id="IPR002197">
    <property type="entry name" value="HTH_Fis"/>
</dbReference>
<dbReference type="RefSeq" id="WP_161813650.1">
    <property type="nucleotide sequence ID" value="NZ_BLJN01000004.1"/>
</dbReference>
<dbReference type="Gene3D" id="1.10.10.60">
    <property type="entry name" value="Homeodomain-like"/>
    <property type="match status" value="1"/>
</dbReference>
<evidence type="ECO:0000313" key="8">
    <source>
        <dbReference type="Proteomes" id="UP000445000"/>
    </source>
</evidence>
<evidence type="ECO:0000256" key="5">
    <source>
        <dbReference type="ARBA" id="ARBA00023163"/>
    </source>
</evidence>
<dbReference type="GO" id="GO:0043565">
    <property type="term" value="F:sequence-specific DNA binding"/>
    <property type="evidence" value="ECO:0007669"/>
    <property type="project" value="InterPro"/>
</dbReference>
<dbReference type="PROSITE" id="PS00688">
    <property type="entry name" value="SIGMA54_INTERACT_3"/>
    <property type="match status" value="1"/>
</dbReference>
<dbReference type="InterPro" id="IPR025943">
    <property type="entry name" value="Sigma_54_int_dom_ATP-bd_2"/>
</dbReference>
<dbReference type="Gene3D" id="1.10.8.60">
    <property type="match status" value="1"/>
</dbReference>
<dbReference type="CDD" id="cd00009">
    <property type="entry name" value="AAA"/>
    <property type="match status" value="1"/>
</dbReference>
<dbReference type="EMBL" id="BLJN01000004">
    <property type="protein sequence ID" value="GFE81966.1"/>
    <property type="molecule type" value="Genomic_DNA"/>
</dbReference>
<proteinExistence type="predicted"/>
<comment type="caution">
    <text evidence="7">The sequence shown here is derived from an EMBL/GenBank/DDBJ whole genome shotgun (WGS) entry which is preliminary data.</text>
</comment>
<dbReference type="Pfam" id="PF01590">
    <property type="entry name" value="GAF"/>
    <property type="match status" value="1"/>
</dbReference>
<evidence type="ECO:0000313" key="7">
    <source>
        <dbReference type="EMBL" id="GFE81966.1"/>
    </source>
</evidence>
<keyword evidence="5" id="KW-0804">Transcription</keyword>
<dbReference type="GO" id="GO:0005524">
    <property type="term" value="F:ATP binding"/>
    <property type="evidence" value="ECO:0007669"/>
    <property type="project" value="UniProtKB-KW"/>
</dbReference>
<dbReference type="PRINTS" id="PR01590">
    <property type="entry name" value="HTHFIS"/>
</dbReference>
<dbReference type="AlphaFoldDB" id="A0A829YHC7"/>
<keyword evidence="2" id="KW-0067">ATP-binding</keyword>
<dbReference type="PANTHER" id="PTHR32071">
    <property type="entry name" value="TRANSCRIPTIONAL REGULATORY PROTEIN"/>
    <property type="match status" value="1"/>
</dbReference>
<dbReference type="SUPFAM" id="SSF46689">
    <property type="entry name" value="Homeodomain-like"/>
    <property type="match status" value="1"/>
</dbReference>
<evidence type="ECO:0000256" key="2">
    <source>
        <dbReference type="ARBA" id="ARBA00022840"/>
    </source>
</evidence>
<dbReference type="Gene3D" id="3.40.50.300">
    <property type="entry name" value="P-loop containing nucleotide triphosphate hydrolases"/>
    <property type="match status" value="1"/>
</dbReference>
<dbReference type="PANTHER" id="PTHR32071:SF77">
    <property type="entry name" value="TRANSCRIPTIONAL REGULATORY PROTEIN"/>
    <property type="match status" value="1"/>
</dbReference>
<dbReference type="InterPro" id="IPR003593">
    <property type="entry name" value="AAA+_ATPase"/>
</dbReference>
<dbReference type="SUPFAM" id="SSF55781">
    <property type="entry name" value="GAF domain-like"/>
    <property type="match status" value="1"/>
</dbReference>
<evidence type="ECO:0000256" key="4">
    <source>
        <dbReference type="ARBA" id="ARBA00023125"/>
    </source>
</evidence>
<dbReference type="InterPro" id="IPR025944">
    <property type="entry name" value="Sigma_54_int_dom_CS"/>
</dbReference>
<protein>
    <submittedName>
        <fullName evidence="7">Sigma-54-dependent Fis family transcriptional regulator</fullName>
    </submittedName>
</protein>
<dbReference type="Pfam" id="PF02954">
    <property type="entry name" value="HTH_8"/>
    <property type="match status" value="1"/>
</dbReference>
<dbReference type="InterPro" id="IPR002078">
    <property type="entry name" value="Sigma_54_int"/>
</dbReference>
<gene>
    <name evidence="7" type="primary">acoR</name>
    <name evidence="7" type="ORF">GCM10011487_39660</name>
</gene>
<keyword evidence="8" id="KW-1185">Reference proteome</keyword>
<dbReference type="Pfam" id="PF00158">
    <property type="entry name" value="Sigma54_activat"/>
    <property type="match status" value="1"/>
</dbReference>
<dbReference type="InterPro" id="IPR029016">
    <property type="entry name" value="GAF-like_dom_sf"/>
</dbReference>
<dbReference type="Proteomes" id="UP000445000">
    <property type="component" value="Unassembled WGS sequence"/>
</dbReference>
<evidence type="ECO:0000256" key="3">
    <source>
        <dbReference type="ARBA" id="ARBA00023015"/>
    </source>
</evidence>
<evidence type="ECO:0000259" key="6">
    <source>
        <dbReference type="PROSITE" id="PS50045"/>
    </source>
</evidence>
<dbReference type="Pfam" id="PF25601">
    <property type="entry name" value="AAA_lid_14"/>
    <property type="match status" value="1"/>
</dbReference>
<accession>A0A829YHC7</accession>
<dbReference type="SMART" id="SM00382">
    <property type="entry name" value="AAA"/>
    <property type="match status" value="1"/>
</dbReference>
<organism evidence="7 8">
    <name type="scientific">Steroidobacter agaridevorans</name>
    <dbReference type="NCBI Taxonomy" id="2695856"/>
    <lineage>
        <taxon>Bacteria</taxon>
        <taxon>Pseudomonadati</taxon>
        <taxon>Pseudomonadota</taxon>
        <taxon>Gammaproteobacteria</taxon>
        <taxon>Steroidobacterales</taxon>
        <taxon>Steroidobacteraceae</taxon>
        <taxon>Steroidobacter</taxon>
    </lineage>
</organism>
<dbReference type="SUPFAM" id="SSF52540">
    <property type="entry name" value="P-loop containing nucleoside triphosphate hydrolases"/>
    <property type="match status" value="1"/>
</dbReference>
<dbReference type="GO" id="GO:0006355">
    <property type="term" value="P:regulation of DNA-templated transcription"/>
    <property type="evidence" value="ECO:0007669"/>
    <property type="project" value="InterPro"/>
</dbReference>
<dbReference type="PROSITE" id="PS50045">
    <property type="entry name" value="SIGMA54_INTERACT_4"/>
    <property type="match status" value="1"/>
</dbReference>
<dbReference type="InterPro" id="IPR009057">
    <property type="entry name" value="Homeodomain-like_sf"/>
</dbReference>
<dbReference type="Gene3D" id="3.30.450.40">
    <property type="match status" value="1"/>
</dbReference>
<keyword evidence="3" id="KW-0805">Transcription regulation</keyword>